<evidence type="ECO:0000256" key="1">
    <source>
        <dbReference type="SAM" id="Phobius"/>
    </source>
</evidence>
<dbReference type="InterPro" id="IPR025588">
    <property type="entry name" value="YcxB-like_C"/>
</dbReference>
<name>A0A7W6S729_9HYPH</name>
<organism evidence="3 6">
    <name type="scientific">Aliirhizobium cellulosilyticum</name>
    <dbReference type="NCBI Taxonomy" id="393664"/>
    <lineage>
        <taxon>Bacteria</taxon>
        <taxon>Pseudomonadati</taxon>
        <taxon>Pseudomonadota</taxon>
        <taxon>Alphaproteobacteria</taxon>
        <taxon>Hyphomicrobiales</taxon>
        <taxon>Rhizobiaceae</taxon>
        <taxon>Aliirhizobium</taxon>
    </lineage>
</organism>
<dbReference type="RefSeq" id="WP_148142815.1">
    <property type="nucleotide sequence ID" value="NZ_JACIGW010000002.1"/>
</dbReference>
<dbReference type="Proteomes" id="UP000576087">
    <property type="component" value="Unassembled WGS sequence"/>
</dbReference>
<evidence type="ECO:0000313" key="7">
    <source>
        <dbReference type="Proteomes" id="UP000524535"/>
    </source>
</evidence>
<evidence type="ECO:0000259" key="2">
    <source>
        <dbReference type="Pfam" id="PF14317"/>
    </source>
</evidence>
<dbReference type="Pfam" id="PF14317">
    <property type="entry name" value="YcxB"/>
    <property type="match status" value="1"/>
</dbReference>
<evidence type="ECO:0000313" key="5">
    <source>
        <dbReference type="EMBL" id="MBB4446354.1"/>
    </source>
</evidence>
<dbReference type="Proteomes" id="UP000520770">
    <property type="component" value="Unassembled WGS sequence"/>
</dbReference>
<dbReference type="EMBL" id="JACIHM010000002">
    <property type="protein sequence ID" value="MBB4446354.1"/>
    <property type="molecule type" value="Genomic_DNA"/>
</dbReference>
<keyword evidence="7" id="KW-1185">Reference proteome</keyword>
<evidence type="ECO:0000313" key="8">
    <source>
        <dbReference type="Proteomes" id="UP000576087"/>
    </source>
</evidence>
<evidence type="ECO:0000313" key="3">
    <source>
        <dbReference type="EMBL" id="MBB4348427.1"/>
    </source>
</evidence>
<dbReference type="Proteomes" id="UP000524535">
    <property type="component" value="Unassembled WGS sequence"/>
</dbReference>
<gene>
    <name evidence="4" type="ORF">GGE31_002168</name>
    <name evidence="3" type="ORF">GGE33_002169</name>
    <name evidence="5" type="ORF">GGE35_002170</name>
</gene>
<comment type="caution">
    <text evidence="3">The sequence shown here is derived from an EMBL/GenBank/DDBJ whole genome shotgun (WGS) entry which is preliminary data.</text>
</comment>
<keyword evidence="1" id="KW-0812">Transmembrane</keyword>
<keyword evidence="1" id="KW-0472">Membrane</keyword>
<feature type="domain" description="YcxB-like C-terminal" evidence="2">
    <location>
        <begin position="103"/>
        <end position="155"/>
    </location>
</feature>
<reference evidence="6 7" key="1">
    <citation type="submission" date="2020-08" db="EMBL/GenBank/DDBJ databases">
        <title>Genomic Encyclopedia of Type Strains, Phase IV (KMG-V): Genome sequencing to study the core and pangenomes of soil and plant-associated prokaryotes.</title>
        <authorList>
            <person name="Whitman W."/>
        </authorList>
    </citation>
    <scope>NUCLEOTIDE SEQUENCE [LARGE SCALE GENOMIC DNA]</scope>
    <source>
        <strain evidence="4 7">SEMIA 444</strain>
        <strain evidence="3 6">SEMIA 448</strain>
        <strain evidence="5 8">SEMIA 452</strain>
    </source>
</reference>
<sequence length="165" mass="18720">MGLAGSHRFTVRYDDDIVRDAIRAFVWRRAVVEQKMMWVISVLMLSFSIYFIISGDNNIFAGVMLVLALAPVIFVAVIWRAHKVNTFGRYKRMGDPKAEITVDADGIDIVSDLGSGKLTWRSITEVWERPRAFMVFSGDGQFNTLPRETMPDAVQAYLRTRPTQG</sequence>
<keyword evidence="1" id="KW-1133">Transmembrane helix</keyword>
<evidence type="ECO:0000313" key="6">
    <source>
        <dbReference type="Proteomes" id="UP000520770"/>
    </source>
</evidence>
<feature type="transmembrane region" description="Helical" evidence="1">
    <location>
        <begin position="59"/>
        <end position="79"/>
    </location>
</feature>
<dbReference type="EMBL" id="JACIGY010000002">
    <property type="protein sequence ID" value="MBB4411663.1"/>
    <property type="molecule type" value="Genomic_DNA"/>
</dbReference>
<dbReference type="AlphaFoldDB" id="A0A7W6S729"/>
<dbReference type="EMBL" id="JACIGW010000002">
    <property type="protein sequence ID" value="MBB4348427.1"/>
    <property type="molecule type" value="Genomic_DNA"/>
</dbReference>
<proteinExistence type="predicted"/>
<protein>
    <recommendedName>
        <fullName evidence="2">YcxB-like C-terminal domain-containing protein</fullName>
    </recommendedName>
</protein>
<feature type="transmembrane region" description="Helical" evidence="1">
    <location>
        <begin position="36"/>
        <end position="53"/>
    </location>
</feature>
<accession>A0A7W6S729</accession>
<evidence type="ECO:0000313" key="4">
    <source>
        <dbReference type="EMBL" id="MBB4411663.1"/>
    </source>
</evidence>